<dbReference type="Pfam" id="PF20684">
    <property type="entry name" value="Fung_rhodopsin"/>
    <property type="match status" value="1"/>
</dbReference>
<dbReference type="GO" id="GO:0004150">
    <property type="term" value="F:dihydroneopterin aldolase activity"/>
    <property type="evidence" value="ECO:0007669"/>
    <property type="project" value="UniProtKB-EC"/>
</dbReference>
<feature type="domain" description="RRM" evidence="27">
    <location>
        <begin position="1014"/>
        <end position="1087"/>
    </location>
</feature>
<keyword evidence="11 23" id="KW-0396">Initiation factor</keyword>
<evidence type="ECO:0000256" key="25">
    <source>
        <dbReference type="SAM" id="MobiDB-lite"/>
    </source>
</evidence>
<comment type="function">
    <text evidence="23">RNA-binding component of the eukaryotic translation initiation factor 3 (eIF-3) complex, which is involved in protein synthesis of a specialized repertoire of mRNAs and, together with other initiation factors, stimulates binding of mRNA and methionyl-tRNAi to the 40S ribosome. The eIF-3 complex specifically targets and initiates translation of a subset of mRNAs involved in cell proliferation. This subunit can bind 18S rRNA.</text>
</comment>
<dbReference type="NCBIfam" id="TIGR00526">
    <property type="entry name" value="folB_dom"/>
    <property type="match status" value="2"/>
</dbReference>
<evidence type="ECO:0000256" key="23">
    <source>
        <dbReference type="HAMAP-Rule" id="MF_03006"/>
    </source>
</evidence>
<feature type="compositionally biased region" description="Low complexity" evidence="25">
    <location>
        <begin position="1374"/>
        <end position="1393"/>
    </location>
</feature>
<keyword evidence="26" id="KW-0812">Transmembrane</keyword>
<evidence type="ECO:0000256" key="3">
    <source>
        <dbReference type="ARBA" id="ARBA00001353"/>
    </source>
</evidence>
<dbReference type="CDD" id="cd00534">
    <property type="entry name" value="DHNA_DHNTPE"/>
    <property type="match status" value="1"/>
</dbReference>
<feature type="region of interest" description="Disordered" evidence="25">
    <location>
        <begin position="913"/>
        <end position="933"/>
    </location>
</feature>
<dbReference type="SMART" id="SM00905">
    <property type="entry name" value="FolB"/>
    <property type="match status" value="2"/>
</dbReference>
<gene>
    <name evidence="23" type="primary">TIF35</name>
    <name evidence="29" type="ORF">Dda_6519</name>
</gene>
<evidence type="ECO:0000313" key="30">
    <source>
        <dbReference type="Proteomes" id="UP001221413"/>
    </source>
</evidence>
<keyword evidence="20" id="KW-0511">Multifunctional enzyme</keyword>
<evidence type="ECO:0000259" key="27">
    <source>
        <dbReference type="PROSITE" id="PS50102"/>
    </source>
</evidence>
<dbReference type="GO" id="GO:0046872">
    <property type="term" value="F:metal ion binding"/>
    <property type="evidence" value="ECO:0007669"/>
    <property type="project" value="UniProtKB-KW"/>
</dbReference>
<dbReference type="SUPFAM" id="SSF55083">
    <property type="entry name" value="6-hydroxymethyl-7,8-dihydropterin pyrophosphokinase, HPPK"/>
    <property type="match status" value="1"/>
</dbReference>
<dbReference type="InterPro" id="IPR035979">
    <property type="entry name" value="RBD_domain_sf"/>
</dbReference>
<dbReference type="Pfam" id="PF00809">
    <property type="entry name" value="Pterin_bind"/>
    <property type="match status" value="1"/>
</dbReference>
<comment type="pathway">
    <text evidence="5">Cofactor biosynthesis; tetrahydrofolate biosynthesis; 7,8-dihydrofolate from 2-amino-4-hydroxy-6-hydroxymethyl-7,8-dihydropteridine diphosphate and 4-aminobenzoate: step 1/2.</text>
</comment>
<evidence type="ECO:0000256" key="12">
    <source>
        <dbReference type="ARBA" id="ARBA00022679"/>
    </source>
</evidence>
<dbReference type="InterPro" id="IPR006390">
    <property type="entry name" value="DHP_synth_dom"/>
</dbReference>
<dbReference type="GO" id="GO:0046654">
    <property type="term" value="P:tetrahydrofolate biosynthetic process"/>
    <property type="evidence" value="ECO:0007669"/>
    <property type="project" value="TreeGrafter"/>
</dbReference>
<protein>
    <recommendedName>
        <fullName evidence="23">Eukaryotic translation initiation factor 3 subunit G</fullName>
        <shortName evidence="23">eIF3g</shortName>
    </recommendedName>
    <alternativeName>
        <fullName evidence="23">Eukaryotic translation initiation factor 3 RNA-binding subunit</fullName>
        <shortName evidence="23">eIF-3 RNA-binding subunit</shortName>
    </alternativeName>
    <alternativeName>
        <fullName evidence="23">Translation initiation factor eIF3 p33 subunit homolog</fullName>
        <shortName evidence="23">eIF3 p33 homolog</shortName>
    </alternativeName>
</protein>
<evidence type="ECO:0000313" key="29">
    <source>
        <dbReference type="EMBL" id="KAJ6258477.1"/>
    </source>
</evidence>
<feature type="transmembrane region" description="Helical" evidence="26">
    <location>
        <begin position="1279"/>
        <end position="1304"/>
    </location>
</feature>
<comment type="pathway">
    <text evidence="7">Cofactor biosynthesis; tetrahydrofolate biosynthesis; 2-amino-4-hydroxy-6-hydroxymethyl-7,8-dihydropteridine diphosphate from 7,8-dihydroneopterin triphosphate: step 4/4.</text>
</comment>
<dbReference type="SUPFAM" id="SSF55620">
    <property type="entry name" value="Tetrahydrobiopterin biosynthesis enzymes-like"/>
    <property type="match status" value="2"/>
</dbReference>
<dbReference type="Pfam" id="PF12353">
    <property type="entry name" value="eIF3g"/>
    <property type="match status" value="1"/>
</dbReference>
<dbReference type="InterPro" id="IPR006157">
    <property type="entry name" value="FolB_dom"/>
</dbReference>
<feature type="region of interest" description="Disordered" evidence="25">
    <location>
        <begin position="961"/>
        <end position="1010"/>
    </location>
</feature>
<feature type="region of interest" description="Disordered" evidence="25">
    <location>
        <begin position="1517"/>
        <end position="1546"/>
    </location>
</feature>
<comment type="similarity">
    <text evidence="23">Belongs to the eIF-3 subunit G family.</text>
</comment>
<comment type="caution">
    <text evidence="29">The sequence shown here is derived from an EMBL/GenBank/DDBJ whole genome shotgun (WGS) entry which is preliminary data.</text>
</comment>
<comment type="pathway">
    <text evidence="6">Cofactor biosynthesis; tetrahydrofolate biosynthesis; 2-amino-4-hydroxy-6-hydroxymethyl-7,8-dihydropteridine diphosphate from 7,8-dihydroneopterin triphosphate: step 3/4.</text>
</comment>
<organism evidence="29 30">
    <name type="scientific">Drechslerella dactyloides</name>
    <name type="common">Nematode-trapping fungus</name>
    <name type="synonym">Arthrobotrys dactyloides</name>
    <dbReference type="NCBI Taxonomy" id="74499"/>
    <lineage>
        <taxon>Eukaryota</taxon>
        <taxon>Fungi</taxon>
        <taxon>Dikarya</taxon>
        <taxon>Ascomycota</taxon>
        <taxon>Pezizomycotina</taxon>
        <taxon>Orbiliomycetes</taxon>
        <taxon>Orbiliales</taxon>
        <taxon>Orbiliaceae</taxon>
        <taxon>Drechslerella</taxon>
    </lineage>
</organism>
<dbReference type="InterPro" id="IPR049326">
    <property type="entry name" value="Rhodopsin_dom_fungi"/>
</dbReference>
<dbReference type="GO" id="GO:0016282">
    <property type="term" value="C:eukaryotic 43S preinitiation complex"/>
    <property type="evidence" value="ECO:0007669"/>
    <property type="project" value="UniProtKB-UniRule"/>
</dbReference>
<evidence type="ECO:0000256" key="6">
    <source>
        <dbReference type="ARBA" id="ARBA00005013"/>
    </source>
</evidence>
<evidence type="ECO:0000256" key="11">
    <source>
        <dbReference type="ARBA" id="ARBA00022540"/>
    </source>
</evidence>
<dbReference type="SUPFAM" id="SSF54928">
    <property type="entry name" value="RNA-binding domain, RBD"/>
    <property type="match status" value="1"/>
</dbReference>
<dbReference type="GO" id="GO:0003848">
    <property type="term" value="F:2-amino-4-hydroxy-6-hydroxymethyldihydropteridine diphosphokinase activity"/>
    <property type="evidence" value="ECO:0007669"/>
    <property type="project" value="UniProtKB-EC"/>
</dbReference>
<dbReference type="GO" id="GO:0046656">
    <property type="term" value="P:folic acid biosynthetic process"/>
    <property type="evidence" value="ECO:0007669"/>
    <property type="project" value="UniProtKB-KW"/>
</dbReference>
<dbReference type="Pfam" id="PF00076">
    <property type="entry name" value="RRM_1"/>
    <property type="match status" value="1"/>
</dbReference>
<proteinExistence type="inferred from homology"/>
<dbReference type="NCBIfam" id="TIGR01496">
    <property type="entry name" value="DHPS"/>
    <property type="match status" value="1"/>
</dbReference>
<evidence type="ECO:0000256" key="21">
    <source>
        <dbReference type="ARBA" id="ARBA00058009"/>
    </source>
</evidence>
<feature type="transmembrane region" description="Helical" evidence="26">
    <location>
        <begin position="1201"/>
        <end position="1222"/>
    </location>
</feature>
<feature type="domain" description="Pterin-binding" evidence="28">
    <location>
        <begin position="455"/>
        <end position="718"/>
    </location>
</feature>
<keyword evidence="10 23" id="KW-0963">Cytoplasm</keyword>
<dbReference type="Proteomes" id="UP001221413">
    <property type="component" value="Unassembled WGS sequence"/>
</dbReference>
<evidence type="ECO:0000256" key="20">
    <source>
        <dbReference type="ARBA" id="ARBA00023268"/>
    </source>
</evidence>
<evidence type="ECO:0000256" key="16">
    <source>
        <dbReference type="ARBA" id="ARBA00022840"/>
    </source>
</evidence>
<feature type="transmembrane region" description="Helical" evidence="26">
    <location>
        <begin position="1242"/>
        <end position="1267"/>
    </location>
</feature>
<keyword evidence="30" id="KW-1185">Reference proteome</keyword>
<comment type="cofactor">
    <cofactor evidence="4">
        <name>Mg(2+)</name>
        <dbReference type="ChEBI" id="CHEBI:18420"/>
    </cofactor>
</comment>
<reference evidence="29" key="1">
    <citation type="submission" date="2023-01" db="EMBL/GenBank/DDBJ databases">
        <title>The chitinases involved in constricting ring structure development in the nematode-trapping fungus Drechslerella dactyloides.</title>
        <authorList>
            <person name="Wang R."/>
            <person name="Zhang L."/>
            <person name="Tang P."/>
            <person name="Li S."/>
            <person name="Liang L."/>
        </authorList>
    </citation>
    <scope>NUCLEOTIDE SEQUENCE</scope>
    <source>
        <strain evidence="29">YMF1.00031</strain>
    </source>
</reference>
<keyword evidence="13" id="KW-0479">Metal-binding</keyword>
<evidence type="ECO:0000259" key="28">
    <source>
        <dbReference type="PROSITE" id="PS50972"/>
    </source>
</evidence>
<dbReference type="Gene3D" id="3.30.70.330">
    <property type="match status" value="1"/>
</dbReference>
<comment type="similarity">
    <text evidence="9">In the C-terminal section; belongs to the DHPS family.</text>
</comment>
<comment type="subcellular location">
    <subcellularLocation>
        <location evidence="23">Cytoplasm</location>
    </subcellularLocation>
</comment>
<dbReference type="GO" id="GO:0003743">
    <property type="term" value="F:translation initiation factor activity"/>
    <property type="evidence" value="ECO:0007669"/>
    <property type="project" value="UniProtKB-UniRule"/>
</dbReference>
<name>A0AAD6IXZ2_DREDA</name>
<dbReference type="CDD" id="cd00483">
    <property type="entry name" value="HPPK"/>
    <property type="match status" value="1"/>
</dbReference>
<dbReference type="FunFam" id="3.20.20.20:FF:000006">
    <property type="entry name" value="Dihydropteroate synthase"/>
    <property type="match status" value="1"/>
</dbReference>
<feature type="region of interest" description="Disordered" evidence="25">
    <location>
        <begin position="1586"/>
        <end position="1620"/>
    </location>
</feature>
<dbReference type="InterPro" id="IPR011005">
    <property type="entry name" value="Dihydropteroate_synth-like_sf"/>
</dbReference>
<evidence type="ECO:0000256" key="13">
    <source>
        <dbReference type="ARBA" id="ARBA00022723"/>
    </source>
</evidence>
<dbReference type="GO" id="GO:0004156">
    <property type="term" value="F:dihydropteroate synthase activity"/>
    <property type="evidence" value="ECO:0007669"/>
    <property type="project" value="UniProtKB-EC"/>
</dbReference>
<feature type="transmembrane region" description="Helical" evidence="26">
    <location>
        <begin position="1120"/>
        <end position="1142"/>
    </location>
</feature>
<keyword evidence="24" id="KW-0694">RNA-binding</keyword>
<evidence type="ECO:0000256" key="14">
    <source>
        <dbReference type="ARBA" id="ARBA00022741"/>
    </source>
</evidence>
<dbReference type="Pfam" id="PF01288">
    <property type="entry name" value="HPPK"/>
    <property type="match status" value="1"/>
</dbReference>
<dbReference type="GO" id="GO:0005852">
    <property type="term" value="C:eukaryotic translation initiation factor 3 complex"/>
    <property type="evidence" value="ECO:0007669"/>
    <property type="project" value="UniProtKB-UniRule"/>
</dbReference>
<evidence type="ECO:0000256" key="24">
    <source>
        <dbReference type="PROSITE-ProRule" id="PRU00176"/>
    </source>
</evidence>
<comment type="similarity">
    <text evidence="22">In the central section; belongs to the HPPK family.</text>
</comment>
<evidence type="ECO:0000256" key="22">
    <source>
        <dbReference type="ARBA" id="ARBA00061548"/>
    </source>
</evidence>
<dbReference type="GO" id="GO:0005524">
    <property type="term" value="F:ATP binding"/>
    <property type="evidence" value="ECO:0007669"/>
    <property type="project" value="UniProtKB-KW"/>
</dbReference>
<dbReference type="InterPro" id="IPR045031">
    <property type="entry name" value="DHP_synth-like"/>
</dbReference>
<dbReference type="GO" id="GO:0016301">
    <property type="term" value="F:kinase activity"/>
    <property type="evidence" value="ECO:0007669"/>
    <property type="project" value="UniProtKB-KW"/>
</dbReference>
<evidence type="ECO:0000256" key="17">
    <source>
        <dbReference type="ARBA" id="ARBA00022842"/>
    </source>
</evidence>
<feature type="compositionally biased region" description="Polar residues" evidence="25">
    <location>
        <begin position="1517"/>
        <end position="1535"/>
    </location>
</feature>
<dbReference type="PROSITE" id="PS00794">
    <property type="entry name" value="HPPK"/>
    <property type="match status" value="1"/>
</dbReference>
<evidence type="ECO:0000256" key="7">
    <source>
        <dbReference type="ARBA" id="ARBA00005051"/>
    </source>
</evidence>
<dbReference type="CDD" id="cd12408">
    <property type="entry name" value="RRM_eIF3G_like"/>
    <property type="match status" value="1"/>
</dbReference>
<sequence>MSFHLDSAADYIIVNELALPAIVGHDAWHREKPQPVVVSLRIKTSVGLAGSTDHLAHSINYGSVCKAATKAIQENKFHSLEHLAENLAGIILGDELRAEWVNVKVEQPKTLLRADAAGLDIVRRKDGIRECQDKVTIKNLKVATIIGVNDCERLERQQVIINLTLYKPAQSHSSPKDGGQVTENSESTKPMFASIYDHKTISDVVVKRVEASACLTIEALVTWIAKVACLDCNVDSITVRVAKPSALALARSSEVEITRQKSYFQSITATPSQKGVHDVFIAFGSNLGDKFGLIRDALAELNRRGVKVLKTSSLYESTPMYVEDQDTFLNGVCQAQTTLSAVELLRELKDIENLFGRVKLVDKGPRNIDLDILLYDTDVMSLQEPDLIIPHASMLEREFVLRPLCDIAPNLPHPQTSVTFSSHLSALPGSSTVYPRVLLSPSIPSLQPTSQTRPTHIMAIINLTPDSFSDGGVYNPGNIKDAVSRAVKAGASIIDLGGMSTRPGAEDVPVAEELERVIPTIEIIRSSDDPAVRNVTISVDTFRASVARAAISAGADLINDISGGLQDADMIRTAIELDVPIVLMHMRGTPKTMNSLADYPDGVIETVGRELEERLDAALKAGVKRWKIILDPGLGFAKTKEHNLEILRNFGQLRARKALNGIPWLIGPSRKRFIGDITGVQKPDERQWGTGAAVTACVAGGADIIRVHDVGEMAKVAKMADAIWRQQLVEPKIVRVNGVDKIRSYTIIYPASSHHHHPRTSSQHLCTAYGYTLQDRARIKSPPQLTGTPHISSWRRYPGLANGQAQLQLTPHLYHSSTRREWADEDEFDDPNALPANEIIANPDGTKTMITYRLADNGKKIKTTRKIKISVVKERVNPRVAERREWPKFGREKGHPPGPDLTTTTIGENIVFKPNPQWRQKEKDEEATGSVKAQLKDKKVSCRICQGDHFTARCPFKDTLAPVGEAPPDDSRPGSPDLAAAPGGSYVPPHLRNKGKDAGPGSSFNSGRERDDLATLRVTNLSEFAEEQDLRDMFERFGRVTRVFLAKDRETGRAKGFAFVSYQDRMDAQRACEKMDGCHIPNDNKEILTVPLVLLAFSIVVVGLRIWTRARMVKFLGLDDWFILGALCSDIAGTMLSVAGTFKGEGNHITDLEDYEIIYVLKLLYAEVILQPVTLNLIKFSILSFYLRLPGTNRFRLLTKITYAFVAAMMVAFILTLAFACIPVSRQWDPYETRGSCINRSLFWHVILSLNVATNLWILLLPMRMLLALKVERRQKIMVLCIFGVGSIATIASILALAELPLAINDPDKTWGSWRLAVYAAVENNFGIIAASAPALKPLVGRTAKRVKSSIGSRFSTTLRSSQAGSSGPGAKGSGDSTTVAGTTSTNTTSDPGARQVASRPELSHGFHISEAVKKFISPKMSLPSNSQETTNRTGNTSYHTALASRTHRNSAVLDTIGILPPQAVFPRNAAGNGNSRQTARMFAAEDDGPAEIHHIRDWQLDQNDYCLDVTTEHNLPQRPQRTYHQPASIDSSPGLSPESVADGRRMSQVESIGSAVSPTDVATDVATDRIIEAPSGNTAVAATLEREGGSENQDDKPPVDHVGSHGECEPSGGQPRMGTSIVAAPCLDSRVVSSTTLTPGGPDV</sequence>
<evidence type="ECO:0000256" key="4">
    <source>
        <dbReference type="ARBA" id="ARBA00001946"/>
    </source>
</evidence>
<dbReference type="PROSITE" id="PS00792">
    <property type="entry name" value="DHPS_1"/>
    <property type="match status" value="1"/>
</dbReference>
<dbReference type="PROSITE" id="PS00793">
    <property type="entry name" value="DHPS_2"/>
    <property type="match status" value="1"/>
</dbReference>
<dbReference type="CDD" id="cd12933">
    <property type="entry name" value="eIF3G"/>
    <property type="match status" value="1"/>
</dbReference>
<comment type="catalytic activity">
    <reaction evidence="1">
        <text>(7,8-dihydropterin-6-yl)methyl diphosphate + 4-aminobenzoate = 7,8-dihydropteroate + diphosphate</text>
        <dbReference type="Rhea" id="RHEA:19949"/>
        <dbReference type="ChEBI" id="CHEBI:17836"/>
        <dbReference type="ChEBI" id="CHEBI:17839"/>
        <dbReference type="ChEBI" id="CHEBI:33019"/>
        <dbReference type="ChEBI" id="CHEBI:72950"/>
        <dbReference type="EC" id="2.5.1.15"/>
    </reaction>
</comment>
<dbReference type="InterPro" id="IPR000550">
    <property type="entry name" value="Hppk"/>
</dbReference>
<dbReference type="InterPro" id="IPR035907">
    <property type="entry name" value="Hppk_sf"/>
</dbReference>
<comment type="catalytic activity">
    <reaction evidence="3">
        <text>7,8-dihydroneopterin = 6-hydroxymethyl-7,8-dihydropterin + glycolaldehyde</text>
        <dbReference type="Rhea" id="RHEA:10540"/>
        <dbReference type="ChEBI" id="CHEBI:17001"/>
        <dbReference type="ChEBI" id="CHEBI:17071"/>
        <dbReference type="ChEBI" id="CHEBI:44841"/>
        <dbReference type="EC" id="4.1.2.25"/>
    </reaction>
</comment>
<keyword evidence="15" id="KW-0418">Kinase</keyword>
<evidence type="ECO:0000256" key="15">
    <source>
        <dbReference type="ARBA" id="ARBA00022777"/>
    </source>
</evidence>
<dbReference type="NCBIfam" id="TIGR01498">
    <property type="entry name" value="folK"/>
    <property type="match status" value="1"/>
</dbReference>
<dbReference type="InterPro" id="IPR000489">
    <property type="entry name" value="Pterin-binding_dom"/>
</dbReference>
<dbReference type="InterPro" id="IPR034240">
    <property type="entry name" value="eIF3G_RRM"/>
</dbReference>
<dbReference type="HAMAP" id="MF_03006">
    <property type="entry name" value="eIF3g"/>
    <property type="match status" value="1"/>
</dbReference>
<comment type="function">
    <text evidence="21">Catalyzes three sequential steps of tetrahydrofolate biosynthesis.</text>
</comment>
<dbReference type="Gene3D" id="3.30.1130.10">
    <property type="match status" value="2"/>
</dbReference>
<keyword evidence="26" id="KW-1133">Transmembrane helix</keyword>
<dbReference type="PROSITE" id="PS50972">
    <property type="entry name" value="PTERIN_BINDING"/>
    <property type="match status" value="1"/>
</dbReference>
<keyword evidence="19 23" id="KW-0648">Protein biosynthesis</keyword>
<keyword evidence="17" id="KW-0460">Magnesium</keyword>
<evidence type="ECO:0000256" key="26">
    <source>
        <dbReference type="SAM" id="Phobius"/>
    </source>
</evidence>
<dbReference type="EMBL" id="JAQGDS010000008">
    <property type="protein sequence ID" value="KAJ6258477.1"/>
    <property type="molecule type" value="Genomic_DNA"/>
</dbReference>
<comment type="similarity">
    <text evidence="8">In the N-terminal section; belongs to the DHNA family.</text>
</comment>
<evidence type="ECO:0000256" key="9">
    <source>
        <dbReference type="ARBA" id="ARBA00009951"/>
    </source>
</evidence>
<dbReference type="GO" id="GO:0005740">
    <property type="term" value="C:mitochondrial envelope"/>
    <property type="evidence" value="ECO:0007669"/>
    <property type="project" value="TreeGrafter"/>
</dbReference>
<dbReference type="GO" id="GO:0001732">
    <property type="term" value="P:formation of cytoplasmic translation initiation complex"/>
    <property type="evidence" value="ECO:0007669"/>
    <property type="project" value="UniProtKB-UniRule"/>
</dbReference>
<dbReference type="GO" id="GO:0003723">
    <property type="term" value="F:RNA binding"/>
    <property type="evidence" value="ECO:0007669"/>
    <property type="project" value="UniProtKB-UniRule"/>
</dbReference>
<dbReference type="SMART" id="SM00360">
    <property type="entry name" value="RRM"/>
    <property type="match status" value="1"/>
</dbReference>
<dbReference type="InterPro" id="IPR024675">
    <property type="entry name" value="eIF3g_N"/>
</dbReference>
<keyword evidence="18" id="KW-0289">Folate biosynthesis</keyword>
<dbReference type="PANTHER" id="PTHR20941:SF1">
    <property type="entry name" value="FOLIC ACID SYNTHESIS PROTEIN FOL1"/>
    <property type="match status" value="1"/>
</dbReference>
<feature type="region of interest" description="Disordered" evidence="25">
    <location>
        <begin position="889"/>
        <end position="908"/>
    </location>
</feature>
<feature type="region of interest" description="Disordered" evidence="25">
    <location>
        <begin position="1355"/>
        <end position="1402"/>
    </location>
</feature>
<keyword evidence="14" id="KW-0547">Nucleotide-binding</keyword>
<keyword evidence="12" id="KW-0808">Transferase</keyword>
<dbReference type="InterPro" id="IPR043133">
    <property type="entry name" value="GTP-CH-I_C/QueF"/>
</dbReference>
<feature type="transmembrane region" description="Helical" evidence="26">
    <location>
        <begin position="1169"/>
        <end position="1189"/>
    </location>
</feature>
<keyword evidence="26" id="KW-0472">Membrane</keyword>
<keyword evidence="16" id="KW-0067">ATP-binding</keyword>
<dbReference type="PROSITE" id="PS50102">
    <property type="entry name" value="RRM"/>
    <property type="match status" value="1"/>
</dbReference>
<comment type="catalytic activity">
    <reaction evidence="2">
        <text>6-hydroxymethyl-7,8-dihydropterin + ATP = (7,8-dihydropterin-6-yl)methyl diphosphate + AMP + H(+)</text>
        <dbReference type="Rhea" id="RHEA:11412"/>
        <dbReference type="ChEBI" id="CHEBI:15378"/>
        <dbReference type="ChEBI" id="CHEBI:30616"/>
        <dbReference type="ChEBI" id="CHEBI:44841"/>
        <dbReference type="ChEBI" id="CHEBI:72950"/>
        <dbReference type="ChEBI" id="CHEBI:456215"/>
        <dbReference type="EC" id="2.7.6.3"/>
    </reaction>
</comment>
<feature type="compositionally biased region" description="Basic and acidic residues" evidence="25">
    <location>
        <begin position="1586"/>
        <end position="1609"/>
    </location>
</feature>
<dbReference type="Pfam" id="PF02152">
    <property type="entry name" value="FolB"/>
    <property type="match status" value="2"/>
</dbReference>
<evidence type="ECO:0000256" key="8">
    <source>
        <dbReference type="ARBA" id="ARBA00009640"/>
    </source>
</evidence>
<dbReference type="GO" id="GO:0033290">
    <property type="term" value="C:eukaryotic 48S preinitiation complex"/>
    <property type="evidence" value="ECO:0007669"/>
    <property type="project" value="UniProtKB-UniRule"/>
</dbReference>
<evidence type="ECO:0000256" key="18">
    <source>
        <dbReference type="ARBA" id="ARBA00022909"/>
    </source>
</evidence>
<dbReference type="SUPFAM" id="SSF51717">
    <property type="entry name" value="Dihydropteroate synthetase-like"/>
    <property type="match status" value="1"/>
</dbReference>
<dbReference type="Gene3D" id="3.20.20.20">
    <property type="entry name" value="Dihydropteroate synthase-like"/>
    <property type="match status" value="1"/>
</dbReference>
<evidence type="ECO:0000256" key="1">
    <source>
        <dbReference type="ARBA" id="ARBA00000012"/>
    </source>
</evidence>
<dbReference type="PANTHER" id="PTHR20941">
    <property type="entry name" value="FOLATE SYNTHESIS PROTEINS"/>
    <property type="match status" value="1"/>
</dbReference>
<accession>A0AAD6IXZ2</accession>
<dbReference type="InterPro" id="IPR000504">
    <property type="entry name" value="RRM_dom"/>
</dbReference>
<dbReference type="InterPro" id="IPR012677">
    <property type="entry name" value="Nucleotide-bd_a/b_plait_sf"/>
</dbReference>
<dbReference type="CDD" id="cd00739">
    <property type="entry name" value="DHPS"/>
    <property type="match status" value="1"/>
</dbReference>
<evidence type="ECO:0000256" key="5">
    <source>
        <dbReference type="ARBA" id="ARBA00004763"/>
    </source>
</evidence>
<evidence type="ECO:0000256" key="10">
    <source>
        <dbReference type="ARBA" id="ARBA00022490"/>
    </source>
</evidence>
<evidence type="ECO:0000256" key="19">
    <source>
        <dbReference type="ARBA" id="ARBA00022917"/>
    </source>
</evidence>
<feature type="transmembrane region" description="Helical" evidence="26">
    <location>
        <begin position="1088"/>
        <end position="1108"/>
    </location>
</feature>
<dbReference type="Gene3D" id="3.30.70.560">
    <property type="entry name" value="7,8-Dihydro-6-hydroxymethylpterin-pyrophosphokinase HPPK"/>
    <property type="match status" value="1"/>
</dbReference>
<dbReference type="InterPro" id="IPR017334">
    <property type="entry name" value="eIF3_g"/>
</dbReference>
<evidence type="ECO:0000256" key="2">
    <source>
        <dbReference type="ARBA" id="ARBA00000198"/>
    </source>
</evidence>
<comment type="subunit">
    <text evidence="23">Component of the eukaryotic translation initiation factor 3 (eIF-3) complex.</text>
</comment>